<dbReference type="GO" id="GO:0006422">
    <property type="term" value="P:aspartyl-tRNA aminoacylation"/>
    <property type="evidence" value="ECO:0007669"/>
    <property type="project" value="TreeGrafter"/>
</dbReference>
<evidence type="ECO:0000256" key="2">
    <source>
        <dbReference type="ARBA" id="ARBA00022598"/>
    </source>
</evidence>
<dbReference type="InterPro" id="IPR012340">
    <property type="entry name" value="NA-bd_OB-fold"/>
</dbReference>
<proteinExistence type="inferred from homology"/>
<dbReference type="Pfam" id="PF02938">
    <property type="entry name" value="GAD"/>
    <property type="match status" value="1"/>
</dbReference>
<dbReference type="InterPro" id="IPR004365">
    <property type="entry name" value="NA-bd_OB_tRNA"/>
</dbReference>
<keyword evidence="2 8" id="KW-0436">Ligase</keyword>
<dbReference type="EC" id="6.1.1.12" evidence="8"/>
<evidence type="ECO:0000256" key="3">
    <source>
        <dbReference type="ARBA" id="ARBA00022741"/>
    </source>
</evidence>
<dbReference type="Gene3D" id="3.30.930.10">
    <property type="entry name" value="Bira Bifunctional Protein, Domain 2"/>
    <property type="match status" value="1"/>
</dbReference>
<comment type="caution">
    <text evidence="8">The sequence shown here is derived from an EMBL/GenBank/DDBJ whole genome shotgun (WGS) entry which is preliminary data.</text>
</comment>
<dbReference type="PANTHER" id="PTHR22594">
    <property type="entry name" value="ASPARTYL/LYSYL-TRNA SYNTHETASE"/>
    <property type="match status" value="1"/>
</dbReference>
<evidence type="ECO:0000256" key="4">
    <source>
        <dbReference type="ARBA" id="ARBA00022840"/>
    </source>
</evidence>
<organism evidence="8">
    <name type="scientific">human gut metagenome</name>
    <dbReference type="NCBI Taxonomy" id="408170"/>
    <lineage>
        <taxon>unclassified sequences</taxon>
        <taxon>metagenomes</taxon>
        <taxon>organismal metagenomes</taxon>
    </lineage>
</organism>
<dbReference type="InterPro" id="IPR045864">
    <property type="entry name" value="aa-tRNA-synth_II/BPL/LPL"/>
</dbReference>
<dbReference type="InterPro" id="IPR004364">
    <property type="entry name" value="Aa-tRNA-synt_II"/>
</dbReference>
<comment type="similarity">
    <text evidence="1">Belongs to the class-II aminoacyl-tRNA synthetase family. Type 1 subfamily.</text>
</comment>
<dbReference type="NCBIfam" id="TIGR00459">
    <property type="entry name" value="aspS_bact"/>
    <property type="match status" value="1"/>
</dbReference>
<evidence type="ECO:0000313" key="8">
    <source>
        <dbReference type="EMBL" id="EKC48644.1"/>
    </source>
</evidence>
<dbReference type="NCBIfam" id="NF001750">
    <property type="entry name" value="PRK00476.1"/>
    <property type="match status" value="1"/>
</dbReference>
<dbReference type="EMBL" id="AJWZ01010379">
    <property type="protein sequence ID" value="EKC48644.1"/>
    <property type="molecule type" value="Genomic_DNA"/>
</dbReference>
<dbReference type="InterPro" id="IPR029351">
    <property type="entry name" value="GAD_dom"/>
</dbReference>
<evidence type="ECO:0000259" key="7">
    <source>
        <dbReference type="PROSITE" id="PS50862"/>
    </source>
</evidence>
<dbReference type="Gene3D" id="3.30.1360.30">
    <property type="entry name" value="GAD-like domain"/>
    <property type="match status" value="1"/>
</dbReference>
<dbReference type="InterPro" id="IPR004115">
    <property type="entry name" value="GAD-like_sf"/>
</dbReference>
<dbReference type="GO" id="GO:0005524">
    <property type="term" value="F:ATP binding"/>
    <property type="evidence" value="ECO:0007669"/>
    <property type="project" value="UniProtKB-KW"/>
</dbReference>
<dbReference type="SUPFAM" id="SSF50249">
    <property type="entry name" value="Nucleic acid-binding proteins"/>
    <property type="match status" value="1"/>
</dbReference>
<dbReference type="PROSITE" id="PS50862">
    <property type="entry name" value="AA_TRNA_LIGASE_II"/>
    <property type="match status" value="1"/>
</dbReference>
<evidence type="ECO:0000256" key="1">
    <source>
        <dbReference type="ARBA" id="ARBA00006303"/>
    </source>
</evidence>
<feature type="domain" description="Aminoacyl-transfer RNA synthetases class-II family profile" evidence="7">
    <location>
        <begin position="144"/>
        <end position="551"/>
    </location>
</feature>
<dbReference type="CDD" id="cd04317">
    <property type="entry name" value="EcAspRS_like_N"/>
    <property type="match status" value="1"/>
</dbReference>
<dbReference type="Gene3D" id="2.40.50.140">
    <property type="entry name" value="Nucleic acid-binding proteins"/>
    <property type="match status" value="1"/>
</dbReference>
<dbReference type="Pfam" id="PF01336">
    <property type="entry name" value="tRNA_anti-codon"/>
    <property type="match status" value="1"/>
</dbReference>
<protein>
    <submittedName>
        <fullName evidence="8">Aspartyl-tRNA synthetase</fullName>
        <ecNumber evidence="8">6.1.1.12</ecNumber>
    </submittedName>
</protein>
<dbReference type="InterPro" id="IPR006195">
    <property type="entry name" value="aa-tRNA-synth_II"/>
</dbReference>
<dbReference type="PRINTS" id="PR01042">
    <property type="entry name" value="TRNASYNTHASP"/>
</dbReference>
<accession>K1RZY3</accession>
<dbReference type="GO" id="GO:0005737">
    <property type="term" value="C:cytoplasm"/>
    <property type="evidence" value="ECO:0007669"/>
    <property type="project" value="InterPro"/>
</dbReference>
<dbReference type="HAMAP" id="MF_00044">
    <property type="entry name" value="Asp_tRNA_synth_type1"/>
    <property type="match status" value="1"/>
</dbReference>
<dbReference type="SUPFAM" id="SSF55261">
    <property type="entry name" value="GAD domain-like"/>
    <property type="match status" value="1"/>
</dbReference>
<dbReference type="Pfam" id="PF00152">
    <property type="entry name" value="tRNA-synt_2"/>
    <property type="match status" value="1"/>
</dbReference>
<dbReference type="InterPro" id="IPR002312">
    <property type="entry name" value="Asp/Asn-tRNA-synth_IIb"/>
</dbReference>
<dbReference type="AlphaFoldDB" id="K1RZY3"/>
<name>K1RZY3_9ZZZZ</name>
<dbReference type="GO" id="GO:0003676">
    <property type="term" value="F:nucleic acid binding"/>
    <property type="evidence" value="ECO:0007669"/>
    <property type="project" value="InterPro"/>
</dbReference>
<dbReference type="GO" id="GO:0004815">
    <property type="term" value="F:aspartate-tRNA ligase activity"/>
    <property type="evidence" value="ECO:0007669"/>
    <property type="project" value="UniProtKB-EC"/>
</dbReference>
<dbReference type="PANTHER" id="PTHR22594:SF5">
    <property type="entry name" value="ASPARTATE--TRNA LIGASE, MITOCHONDRIAL"/>
    <property type="match status" value="1"/>
</dbReference>
<gene>
    <name evidence="8" type="ORF">OBE_15068</name>
</gene>
<sequence>MKENKYRDHYCGKLNNDDIGKTVKVAGFIENIRDHGGVIFVDIRDQYDTLQLVSNDDKMFDNLTRESSVSVTGTVRKRAEEDYNNRIKTGEIELLVDSITVLGRSKNVLPFEVMTSHESGEDVRLKYRYLDLRNPKVKNNILFRNKVIRFMRNFMEEREFIEIQTPILTASSPEGARDFIVPSRKYHGKFYALPQAPQQFKQLLMCGGFDKYFQIAPCFRDEDARSDRVYGEFYQLDFEMAFAEEEDVLELGEELFYETYKHFSNKEISPRPFRRISFKESMEKYGTDKPDLRNPLEIIDLTEQFEDTDFRPFRGVQVKGIKVDNIASKSNSWFNELVDYAKSIGMPGIGYFKVMEDMSFAGPIDKFLTDDDRKALIEKAELVPNSVLFFIADRKHAATLAGKIRDELGRKLDLMDPNKFEFCIIKDFPMYEWNEEEEKYDFTHNPFNNPKGGSKALENENIDEIVAEQFDFVCNGVEMASGAVRNHDPEVMKKAFAVVGLGEDVIEEKFGALYTAFQYGAPPHAGMAPGIDRMLMMLLDEDSIRETIAFPLNANGADSLMQAPSDISELQLREAHIKIREKN</sequence>
<keyword evidence="4" id="KW-0067">ATP-binding</keyword>
<dbReference type="InterPro" id="IPR004524">
    <property type="entry name" value="Asp-tRNA-ligase_1"/>
</dbReference>
<dbReference type="InterPro" id="IPR047089">
    <property type="entry name" value="Asp-tRNA-ligase_1_N"/>
</dbReference>
<reference evidence="8" key="1">
    <citation type="journal article" date="2013" name="Environ. Microbiol.">
        <title>Microbiota from the distal guts of lean and obese adolescents exhibit partial functional redundancy besides clear differences in community structure.</title>
        <authorList>
            <person name="Ferrer M."/>
            <person name="Ruiz A."/>
            <person name="Lanza F."/>
            <person name="Haange S.B."/>
            <person name="Oberbach A."/>
            <person name="Till H."/>
            <person name="Bargiela R."/>
            <person name="Campoy C."/>
            <person name="Segura M.T."/>
            <person name="Richter M."/>
            <person name="von Bergen M."/>
            <person name="Seifert J."/>
            <person name="Suarez A."/>
        </authorList>
    </citation>
    <scope>NUCLEOTIDE SEQUENCE</scope>
</reference>
<keyword evidence="3" id="KW-0547">Nucleotide-binding</keyword>
<dbReference type="SUPFAM" id="SSF55681">
    <property type="entry name" value="Class II aaRS and biotin synthetases"/>
    <property type="match status" value="1"/>
</dbReference>
<keyword evidence="5" id="KW-0648">Protein biosynthesis</keyword>
<evidence type="ECO:0000256" key="6">
    <source>
        <dbReference type="ARBA" id="ARBA00023146"/>
    </source>
</evidence>
<evidence type="ECO:0000256" key="5">
    <source>
        <dbReference type="ARBA" id="ARBA00022917"/>
    </source>
</evidence>
<keyword evidence="6 8" id="KW-0030">Aminoacyl-tRNA synthetase</keyword>